<protein>
    <recommendedName>
        <fullName evidence="9">Glycosyltransferase RgtA/B/C/D-like domain-containing protein</fullName>
    </recommendedName>
</protein>
<keyword evidence="4" id="KW-0808">Transferase</keyword>
<keyword evidence="5 8" id="KW-0812">Transmembrane</keyword>
<evidence type="ECO:0000313" key="10">
    <source>
        <dbReference type="EMBL" id="OGY67533.1"/>
    </source>
</evidence>
<feature type="transmembrane region" description="Helical" evidence="8">
    <location>
        <begin position="158"/>
        <end position="175"/>
    </location>
</feature>
<keyword evidence="7 8" id="KW-0472">Membrane</keyword>
<feature type="transmembrane region" description="Helical" evidence="8">
    <location>
        <begin position="7"/>
        <end position="24"/>
    </location>
</feature>
<feature type="transmembrane region" description="Helical" evidence="8">
    <location>
        <begin position="313"/>
        <end position="333"/>
    </location>
</feature>
<evidence type="ECO:0000256" key="8">
    <source>
        <dbReference type="SAM" id="Phobius"/>
    </source>
</evidence>
<gene>
    <name evidence="10" type="ORF">A3I24_00365</name>
</gene>
<dbReference type="GO" id="GO:0009103">
    <property type="term" value="P:lipopolysaccharide biosynthetic process"/>
    <property type="evidence" value="ECO:0007669"/>
    <property type="project" value="UniProtKB-ARBA"/>
</dbReference>
<feature type="transmembrane region" description="Helical" evidence="8">
    <location>
        <begin position="287"/>
        <end position="306"/>
    </location>
</feature>
<evidence type="ECO:0000256" key="3">
    <source>
        <dbReference type="ARBA" id="ARBA00022676"/>
    </source>
</evidence>
<dbReference type="STRING" id="1798409.A3I24_00365"/>
<feature type="transmembrane region" description="Helical" evidence="8">
    <location>
        <begin position="339"/>
        <end position="355"/>
    </location>
</feature>
<evidence type="ECO:0000313" key="11">
    <source>
        <dbReference type="Proteomes" id="UP000177690"/>
    </source>
</evidence>
<proteinExistence type="predicted"/>
<keyword evidence="6 8" id="KW-1133">Transmembrane helix</keyword>
<accession>A0A1G1ZS16</accession>
<dbReference type="PANTHER" id="PTHR33908:SF11">
    <property type="entry name" value="MEMBRANE PROTEIN"/>
    <property type="match status" value="1"/>
</dbReference>
<dbReference type="InterPro" id="IPR050297">
    <property type="entry name" value="LipidA_mod_glycosyltrf_83"/>
</dbReference>
<evidence type="ECO:0000259" key="9">
    <source>
        <dbReference type="Pfam" id="PF13231"/>
    </source>
</evidence>
<evidence type="ECO:0000256" key="2">
    <source>
        <dbReference type="ARBA" id="ARBA00022475"/>
    </source>
</evidence>
<feature type="transmembrane region" description="Helical" evidence="8">
    <location>
        <begin position="367"/>
        <end position="388"/>
    </location>
</feature>
<comment type="subcellular location">
    <subcellularLocation>
        <location evidence="1">Cell membrane</location>
        <topology evidence="1">Multi-pass membrane protein</topology>
    </subcellularLocation>
</comment>
<keyword evidence="2" id="KW-1003">Cell membrane</keyword>
<comment type="caution">
    <text evidence="10">The sequence shown here is derived from an EMBL/GenBank/DDBJ whole genome shotgun (WGS) entry which is preliminary data.</text>
</comment>
<dbReference type="EMBL" id="MHJL01000021">
    <property type="protein sequence ID" value="OGY67533.1"/>
    <property type="molecule type" value="Genomic_DNA"/>
</dbReference>
<evidence type="ECO:0000256" key="1">
    <source>
        <dbReference type="ARBA" id="ARBA00004651"/>
    </source>
</evidence>
<reference evidence="10 11" key="1">
    <citation type="journal article" date="2016" name="Nat. Commun.">
        <title>Thousands of microbial genomes shed light on interconnected biogeochemical processes in an aquifer system.</title>
        <authorList>
            <person name="Anantharaman K."/>
            <person name="Brown C.T."/>
            <person name="Hug L.A."/>
            <person name="Sharon I."/>
            <person name="Castelle C.J."/>
            <person name="Probst A.J."/>
            <person name="Thomas B.C."/>
            <person name="Singh A."/>
            <person name="Wilkins M.J."/>
            <person name="Karaoz U."/>
            <person name="Brodie E.L."/>
            <person name="Williams K.H."/>
            <person name="Hubbard S.S."/>
            <person name="Banfield J.F."/>
        </authorList>
    </citation>
    <scope>NUCLEOTIDE SEQUENCE [LARGE SCALE GENOMIC DNA]</scope>
</reference>
<feature type="domain" description="Glycosyltransferase RgtA/B/C/D-like" evidence="9">
    <location>
        <begin position="76"/>
        <end position="240"/>
    </location>
</feature>
<feature type="transmembrane region" description="Helical" evidence="8">
    <location>
        <begin position="79"/>
        <end position="97"/>
    </location>
</feature>
<dbReference type="PANTHER" id="PTHR33908">
    <property type="entry name" value="MANNOSYLTRANSFERASE YKCB-RELATED"/>
    <property type="match status" value="1"/>
</dbReference>
<evidence type="ECO:0000256" key="5">
    <source>
        <dbReference type="ARBA" id="ARBA00022692"/>
    </source>
</evidence>
<dbReference type="Proteomes" id="UP000177690">
    <property type="component" value="Unassembled WGS sequence"/>
</dbReference>
<feature type="transmembrane region" description="Helical" evidence="8">
    <location>
        <begin position="181"/>
        <end position="210"/>
    </location>
</feature>
<name>A0A1G1ZS16_9BACT</name>
<dbReference type="AlphaFoldDB" id="A0A1G1ZS16"/>
<dbReference type="Pfam" id="PF13231">
    <property type="entry name" value="PMT_2"/>
    <property type="match status" value="1"/>
</dbReference>
<organism evidence="10 11">
    <name type="scientific">Candidatus Harrisonbacteria bacterium RIFCSPLOWO2_02_FULL_41_13b</name>
    <dbReference type="NCBI Taxonomy" id="1798409"/>
    <lineage>
        <taxon>Bacteria</taxon>
        <taxon>Candidatus Harrisoniibacteriota</taxon>
    </lineage>
</organism>
<dbReference type="GO" id="GO:0005886">
    <property type="term" value="C:plasma membrane"/>
    <property type="evidence" value="ECO:0007669"/>
    <property type="project" value="UniProtKB-SubCell"/>
</dbReference>
<feature type="transmembrane region" description="Helical" evidence="8">
    <location>
        <begin position="222"/>
        <end position="243"/>
    </location>
</feature>
<evidence type="ECO:0000256" key="4">
    <source>
        <dbReference type="ARBA" id="ARBA00022679"/>
    </source>
</evidence>
<sequence length="545" mass="61672">MAGGSRIKLWLVSAIFVGAVLRLWNLGSGELLFDEGLYAFRSIGYLDYLESPSQLTPIQLFLDAPLPKWTYLSFHDHPPLFFLIQHWFFGLFEDSLFVARLPSALAGIISLFLFFLIFQKLLSKFNLENSELGAVLGVLIAGVSFSHIALSRLSMMESALFLLILINIYFFLRFLEAPKKHWLFFGLTLGLAFLAKYTATFLIPSYFIFLIIADRQFFKNKYLYFSLLIAAILFLPVIIYNLYFYGSFGHFDLQFSYFFGQVVPEWQGESSGKTQEPFSAILSNITAIYSIPFLLLAIAGMAATFFTQSSFRWLMPLMLIFITLMLIGVGSAIRFVSFYLIPGIFFVALALLFIFNRARAPRIKKAAGVLIAGFFIYESFLTVNAVFINPPDYGIVKLDNYLESIFGGARPETAPRHPNPHLDQIIQKYAVGYPNTLGKIGIIYDDSISTPARLWLFSRRQYYQGIPIMPASSFAEIIESGGKDNFSGLTLYFIKAGPGTTIRPISFSYAEQIEVNLKKSGAAPELQLKDFYGQEAFSVYRFSFK</sequence>
<feature type="transmembrane region" description="Helical" evidence="8">
    <location>
        <begin position="134"/>
        <end position="151"/>
    </location>
</feature>
<evidence type="ECO:0000256" key="6">
    <source>
        <dbReference type="ARBA" id="ARBA00022989"/>
    </source>
</evidence>
<feature type="transmembrane region" description="Helical" evidence="8">
    <location>
        <begin position="104"/>
        <end position="122"/>
    </location>
</feature>
<dbReference type="GO" id="GO:0016763">
    <property type="term" value="F:pentosyltransferase activity"/>
    <property type="evidence" value="ECO:0007669"/>
    <property type="project" value="TreeGrafter"/>
</dbReference>
<keyword evidence="3" id="KW-0328">Glycosyltransferase</keyword>
<dbReference type="InterPro" id="IPR038731">
    <property type="entry name" value="RgtA/B/C-like"/>
</dbReference>
<evidence type="ECO:0000256" key="7">
    <source>
        <dbReference type="ARBA" id="ARBA00023136"/>
    </source>
</evidence>